<sequence length="281" mass="31683">MSGYQPLPAILEHARPRIPVDLMNWPWFSLAKTPRKAPILYQGKKHFIHVAPVAGATAIATIWDADILIWATAQLVKAQDERLQISTRLIAPARRILGFLGRDTGRSQYVRLTTAIDRLARTEVETTLGAPDNAPTRFRWIEAWETTPAGILLTLPEWLLVPVRQRRALSIHPNYFGLTGGIERWLWLLARKHASQQSTGWVVSFDLLHARSGSTARHCDFLAALRRLTRTGRLLTYRLDPVWHRGKEGIRIGRYAVPIHSAALVPGDNPGFLSPNRGDRL</sequence>
<comment type="caution">
    <text evidence="1">The sequence shown here is derived from an EMBL/GenBank/DDBJ whole genome shotgun (WGS) entry which is preliminary data.</text>
</comment>
<evidence type="ECO:0000313" key="1">
    <source>
        <dbReference type="EMBL" id="MCF3948011.1"/>
    </source>
</evidence>
<accession>A0ABS9E257</accession>
<dbReference type="InterPro" id="IPR018777">
    <property type="entry name" value="Replication_initiator_prot_A"/>
</dbReference>
<dbReference type="EMBL" id="JAKGBZ010000036">
    <property type="protein sequence ID" value="MCF3948011.1"/>
    <property type="molecule type" value="Genomic_DNA"/>
</dbReference>
<protein>
    <submittedName>
        <fullName evidence="1">Replication initiator protein A</fullName>
    </submittedName>
</protein>
<dbReference type="Proteomes" id="UP001521209">
    <property type="component" value="Unassembled WGS sequence"/>
</dbReference>
<gene>
    <name evidence="1" type="ORF">L2A60_15135</name>
</gene>
<name>A0ABS9E257_9PROT</name>
<evidence type="ECO:0000313" key="2">
    <source>
        <dbReference type="Proteomes" id="UP001521209"/>
    </source>
</evidence>
<keyword evidence="2" id="KW-1185">Reference proteome</keyword>
<dbReference type="Pfam" id="PF10134">
    <property type="entry name" value="RPA"/>
    <property type="match status" value="1"/>
</dbReference>
<proteinExistence type="predicted"/>
<organism evidence="1 2">
    <name type="scientific">Acidiphilium iwatense</name>
    <dbReference type="NCBI Taxonomy" id="768198"/>
    <lineage>
        <taxon>Bacteria</taxon>
        <taxon>Pseudomonadati</taxon>
        <taxon>Pseudomonadota</taxon>
        <taxon>Alphaproteobacteria</taxon>
        <taxon>Acetobacterales</taxon>
        <taxon>Acidocellaceae</taxon>
        <taxon>Acidiphilium</taxon>
    </lineage>
</organism>
<reference evidence="1 2" key="1">
    <citation type="submission" date="2022-01" db="EMBL/GenBank/DDBJ databases">
        <authorList>
            <person name="Won M."/>
            <person name="Kim S.-J."/>
            <person name="Kwon S.-W."/>
        </authorList>
    </citation>
    <scope>NUCLEOTIDE SEQUENCE [LARGE SCALE GENOMIC DNA]</scope>
    <source>
        <strain evidence="1 2">KCTC 23505</strain>
    </source>
</reference>